<feature type="transmembrane region" description="Helical" evidence="1">
    <location>
        <begin position="79"/>
        <end position="96"/>
    </location>
</feature>
<evidence type="ECO:0000313" key="2">
    <source>
        <dbReference type="EMBL" id="OMJ67748.1"/>
    </source>
</evidence>
<feature type="transmembrane region" description="Helical" evidence="1">
    <location>
        <begin position="39"/>
        <end position="59"/>
    </location>
</feature>
<dbReference type="Gene3D" id="1.20.1070.10">
    <property type="entry name" value="Rhodopsin 7-helix transmembrane proteins"/>
    <property type="match status" value="1"/>
</dbReference>
<dbReference type="EMBL" id="MPUH01001442">
    <property type="protein sequence ID" value="OMJ67748.1"/>
    <property type="molecule type" value="Genomic_DNA"/>
</dbReference>
<organism evidence="2 3">
    <name type="scientific">Stentor coeruleus</name>
    <dbReference type="NCBI Taxonomy" id="5963"/>
    <lineage>
        <taxon>Eukaryota</taxon>
        <taxon>Sar</taxon>
        <taxon>Alveolata</taxon>
        <taxon>Ciliophora</taxon>
        <taxon>Postciliodesmatophora</taxon>
        <taxon>Heterotrichea</taxon>
        <taxon>Heterotrichida</taxon>
        <taxon>Stentoridae</taxon>
        <taxon>Stentor</taxon>
    </lineage>
</organism>
<gene>
    <name evidence="2" type="ORF">SteCoe_35012</name>
</gene>
<reference evidence="2 3" key="1">
    <citation type="submission" date="2016-11" db="EMBL/GenBank/DDBJ databases">
        <title>The macronuclear genome of Stentor coeruleus: a giant cell with tiny introns.</title>
        <authorList>
            <person name="Slabodnick M."/>
            <person name="Ruby J.G."/>
            <person name="Reiff S.B."/>
            <person name="Swart E.C."/>
            <person name="Gosai S."/>
            <person name="Prabakaran S."/>
            <person name="Witkowska E."/>
            <person name="Larue G.E."/>
            <person name="Fisher S."/>
            <person name="Freeman R.M."/>
            <person name="Gunawardena J."/>
            <person name="Chu W."/>
            <person name="Stover N.A."/>
            <person name="Gregory B.D."/>
            <person name="Nowacki M."/>
            <person name="Derisi J."/>
            <person name="Roy S.W."/>
            <person name="Marshall W.F."/>
            <person name="Sood P."/>
        </authorList>
    </citation>
    <scope>NUCLEOTIDE SEQUENCE [LARGE SCALE GENOMIC DNA]</scope>
    <source>
        <strain evidence="2">WM001</strain>
    </source>
</reference>
<dbReference type="AlphaFoldDB" id="A0A1R2ATB1"/>
<feature type="transmembrane region" description="Helical" evidence="1">
    <location>
        <begin position="197"/>
        <end position="222"/>
    </location>
</feature>
<proteinExistence type="predicted"/>
<evidence type="ECO:0000256" key="1">
    <source>
        <dbReference type="SAM" id="Phobius"/>
    </source>
</evidence>
<feature type="transmembrane region" description="Helical" evidence="1">
    <location>
        <begin position="108"/>
        <end position="128"/>
    </location>
</feature>
<accession>A0A1R2ATB1</accession>
<dbReference type="Proteomes" id="UP000187209">
    <property type="component" value="Unassembled WGS sequence"/>
</dbReference>
<evidence type="ECO:0000313" key="3">
    <source>
        <dbReference type="Proteomes" id="UP000187209"/>
    </source>
</evidence>
<keyword evidence="3" id="KW-1185">Reference proteome</keyword>
<keyword evidence="1" id="KW-0472">Membrane</keyword>
<feature type="transmembrane region" description="Helical" evidence="1">
    <location>
        <begin position="228"/>
        <end position="250"/>
    </location>
</feature>
<keyword evidence="1" id="KW-0812">Transmembrane</keyword>
<evidence type="ECO:0008006" key="4">
    <source>
        <dbReference type="Google" id="ProtNLM"/>
    </source>
</evidence>
<comment type="caution">
    <text evidence="2">The sequence shown here is derived from an EMBL/GenBank/DDBJ whole genome shotgun (WGS) entry which is preliminary data.</text>
</comment>
<feature type="transmembrane region" description="Helical" evidence="1">
    <location>
        <begin position="148"/>
        <end position="172"/>
    </location>
</feature>
<keyword evidence="1" id="KW-1133">Transmembrane helix</keyword>
<sequence>MKNSFFIVVTVGLSAGIFCSTLVLIQLLIIKYKDLANKVIFLLILTDLLMGLISICLALNFQDLYCKVTIFFASLIRNIHKFIVLFISYTLYRIIVQNKSITSKVVKFYTFFVLFYSIAQSVFVVLLLNNVGGQTFCILDNNSILSTWYVICSEYFFTFAILVLITYFYLCIRKHLIYEIKNTNCSIIGKRIFAKRLIGFCFVFSFAIVPSAIVVLLMIFGILKDQEISYDLATIFYAWYPFFDSLMYGFTKSFKKNIFNLCMKDPDFESQEEIFYLMRQENMLKPRFYLDLIEKTELGEFAID</sequence>
<name>A0A1R2ATB1_9CILI</name>
<feature type="transmembrane region" description="Helical" evidence="1">
    <location>
        <begin position="6"/>
        <end position="30"/>
    </location>
</feature>
<protein>
    <recommendedName>
        <fullName evidence="4">G-protein coupled receptors family 1 profile domain-containing protein</fullName>
    </recommendedName>
</protein>
<dbReference type="SUPFAM" id="SSF81321">
    <property type="entry name" value="Family A G protein-coupled receptor-like"/>
    <property type="match status" value="1"/>
</dbReference>